<dbReference type="AlphaFoldDB" id="A0A225VCS1"/>
<dbReference type="InterPro" id="IPR052579">
    <property type="entry name" value="Zinc_finger_SWIM"/>
</dbReference>
<reference evidence="3" key="1">
    <citation type="submission" date="2017-03" db="EMBL/GenBank/DDBJ databases">
        <title>Phytopthora megakarya and P. palmivora, two closely related causual agents of cacao black pod achieved similar genome size and gene model numbers by different mechanisms.</title>
        <authorList>
            <person name="Ali S."/>
            <person name="Shao J."/>
            <person name="Larry D.J."/>
            <person name="Kronmiller B."/>
            <person name="Shen D."/>
            <person name="Strem M.D."/>
            <person name="Melnick R.L."/>
            <person name="Guiltinan M.J."/>
            <person name="Tyler B.M."/>
            <person name="Meinhardt L.W."/>
            <person name="Bailey B.A."/>
        </authorList>
    </citation>
    <scope>NUCLEOTIDE SEQUENCE [LARGE SCALE GENOMIC DNA]</scope>
    <source>
        <strain evidence="3">zdho120</strain>
    </source>
</reference>
<dbReference type="PANTHER" id="PTHR31569">
    <property type="entry name" value="SWIM-TYPE DOMAIN-CONTAINING PROTEIN"/>
    <property type="match status" value="1"/>
</dbReference>
<protein>
    <recommendedName>
        <fullName evidence="1">ZSWIM1/3 RNaseH-like domain-containing protein</fullName>
    </recommendedName>
</protein>
<dbReference type="EMBL" id="NBNE01005689">
    <property type="protein sequence ID" value="OWZ03165.1"/>
    <property type="molecule type" value="Genomic_DNA"/>
</dbReference>
<feature type="domain" description="ZSWIM1/3 RNaseH-like" evidence="1">
    <location>
        <begin position="13"/>
        <end position="79"/>
    </location>
</feature>
<gene>
    <name evidence="2" type="ORF">PHMEG_00025151</name>
</gene>
<proteinExistence type="predicted"/>
<evidence type="ECO:0000313" key="3">
    <source>
        <dbReference type="Proteomes" id="UP000198211"/>
    </source>
</evidence>
<accession>A0A225VCS1</accession>
<comment type="caution">
    <text evidence="2">The sequence shown here is derived from an EMBL/GenBank/DDBJ whole genome shotgun (WGS) entry which is preliminary data.</text>
</comment>
<keyword evidence="3" id="KW-1185">Reference proteome</keyword>
<dbReference type="Pfam" id="PF21056">
    <property type="entry name" value="ZSWIM1-3_RNaseH-like"/>
    <property type="match status" value="1"/>
</dbReference>
<dbReference type="InterPro" id="IPR048324">
    <property type="entry name" value="ZSWIM1-3_RNaseH-like"/>
</dbReference>
<sequence length="140" mass="16662">MEPTNPPSPCYVVPGPTGHGIPVIDFLALNEKNVTMTMVFEFFKQKNPVAWRRIQTFVIDKHFVEWRVVKKYFQHAFVLFCQFHTFAYWKKILRSKFGLQPCERDIVQRCFANMMYRFLLRRPTCGVFRRQLEGLSQHVG</sequence>
<organism evidence="2 3">
    <name type="scientific">Phytophthora megakarya</name>
    <dbReference type="NCBI Taxonomy" id="4795"/>
    <lineage>
        <taxon>Eukaryota</taxon>
        <taxon>Sar</taxon>
        <taxon>Stramenopiles</taxon>
        <taxon>Oomycota</taxon>
        <taxon>Peronosporomycetes</taxon>
        <taxon>Peronosporales</taxon>
        <taxon>Peronosporaceae</taxon>
        <taxon>Phytophthora</taxon>
    </lineage>
</organism>
<name>A0A225VCS1_9STRA</name>
<evidence type="ECO:0000313" key="2">
    <source>
        <dbReference type="EMBL" id="OWZ03165.1"/>
    </source>
</evidence>
<dbReference type="Proteomes" id="UP000198211">
    <property type="component" value="Unassembled WGS sequence"/>
</dbReference>
<evidence type="ECO:0000259" key="1">
    <source>
        <dbReference type="Pfam" id="PF21056"/>
    </source>
</evidence>
<dbReference type="PANTHER" id="PTHR31569:SF4">
    <property type="entry name" value="SWIM-TYPE DOMAIN-CONTAINING PROTEIN"/>
    <property type="match status" value="1"/>
</dbReference>